<sequence length="138" mass="15396">MVGRANEGDWSFIRSTTRTSSRSRASRVPERCGCRKRPVLRWSGTDTHPNKSFFGCSNYNVSVVEDDNGKLKSATAYNNEEVSVSFALRIGNLEAELRTHKIYNTNVRIAAFFSLLVVVLVVNCDGKNATIVFESICL</sequence>
<keyword evidence="2" id="KW-1185">Reference proteome</keyword>
<accession>A0A444YJD6</accession>
<dbReference type="Proteomes" id="UP000289738">
    <property type="component" value="Chromosome B06"/>
</dbReference>
<dbReference type="EMBL" id="SDMP01000016">
    <property type="protein sequence ID" value="RYR02032.1"/>
    <property type="molecule type" value="Genomic_DNA"/>
</dbReference>
<evidence type="ECO:0000313" key="2">
    <source>
        <dbReference type="Proteomes" id="UP000289738"/>
    </source>
</evidence>
<dbReference type="AlphaFoldDB" id="A0A444YJD6"/>
<protein>
    <submittedName>
        <fullName evidence="1">Uncharacterized protein</fullName>
    </submittedName>
</protein>
<reference evidence="1 2" key="1">
    <citation type="submission" date="2019-01" db="EMBL/GenBank/DDBJ databases">
        <title>Sequencing of cultivated peanut Arachis hypogaea provides insights into genome evolution and oil improvement.</title>
        <authorList>
            <person name="Chen X."/>
        </authorList>
    </citation>
    <scope>NUCLEOTIDE SEQUENCE [LARGE SCALE GENOMIC DNA]</scope>
    <source>
        <strain evidence="2">cv. Fuhuasheng</strain>
        <tissue evidence="1">Leaves</tissue>
    </source>
</reference>
<proteinExistence type="predicted"/>
<comment type="caution">
    <text evidence="1">The sequence shown here is derived from an EMBL/GenBank/DDBJ whole genome shotgun (WGS) entry which is preliminary data.</text>
</comment>
<organism evidence="1 2">
    <name type="scientific">Arachis hypogaea</name>
    <name type="common">Peanut</name>
    <dbReference type="NCBI Taxonomy" id="3818"/>
    <lineage>
        <taxon>Eukaryota</taxon>
        <taxon>Viridiplantae</taxon>
        <taxon>Streptophyta</taxon>
        <taxon>Embryophyta</taxon>
        <taxon>Tracheophyta</taxon>
        <taxon>Spermatophyta</taxon>
        <taxon>Magnoliopsida</taxon>
        <taxon>eudicotyledons</taxon>
        <taxon>Gunneridae</taxon>
        <taxon>Pentapetalae</taxon>
        <taxon>rosids</taxon>
        <taxon>fabids</taxon>
        <taxon>Fabales</taxon>
        <taxon>Fabaceae</taxon>
        <taxon>Papilionoideae</taxon>
        <taxon>50 kb inversion clade</taxon>
        <taxon>dalbergioids sensu lato</taxon>
        <taxon>Dalbergieae</taxon>
        <taxon>Pterocarpus clade</taxon>
        <taxon>Arachis</taxon>
    </lineage>
</organism>
<name>A0A444YJD6_ARAHY</name>
<gene>
    <name evidence="1" type="ORF">Ahy_B06g080880</name>
</gene>
<evidence type="ECO:0000313" key="1">
    <source>
        <dbReference type="EMBL" id="RYR02032.1"/>
    </source>
</evidence>